<organism evidence="2 3">
    <name type="scientific">Trametes coccinea (strain BRFM310)</name>
    <name type="common">Pycnoporus coccineus</name>
    <dbReference type="NCBI Taxonomy" id="1353009"/>
    <lineage>
        <taxon>Eukaryota</taxon>
        <taxon>Fungi</taxon>
        <taxon>Dikarya</taxon>
        <taxon>Basidiomycota</taxon>
        <taxon>Agaricomycotina</taxon>
        <taxon>Agaricomycetes</taxon>
        <taxon>Polyporales</taxon>
        <taxon>Polyporaceae</taxon>
        <taxon>Trametes</taxon>
    </lineage>
</organism>
<gene>
    <name evidence="2" type="ORF">PYCCODRAFT_1370753</name>
</gene>
<reference evidence="2 3" key="1">
    <citation type="journal article" date="2015" name="Biotechnol. Biofuels">
        <title>Enhanced degradation of softwood versus hardwood by the white-rot fungus Pycnoporus coccineus.</title>
        <authorList>
            <person name="Couturier M."/>
            <person name="Navarro D."/>
            <person name="Chevret D."/>
            <person name="Henrissat B."/>
            <person name="Piumi F."/>
            <person name="Ruiz-Duenas F.J."/>
            <person name="Martinez A.T."/>
            <person name="Grigoriev I.V."/>
            <person name="Riley R."/>
            <person name="Lipzen A."/>
            <person name="Berrin J.G."/>
            <person name="Master E.R."/>
            <person name="Rosso M.N."/>
        </authorList>
    </citation>
    <scope>NUCLEOTIDE SEQUENCE [LARGE SCALE GENOMIC DNA]</scope>
    <source>
        <strain evidence="2 3">BRFM310</strain>
    </source>
</reference>
<evidence type="ECO:0000313" key="2">
    <source>
        <dbReference type="EMBL" id="OSD00773.1"/>
    </source>
</evidence>
<protein>
    <recommendedName>
        <fullName evidence="1">Aminoglycoside phosphotransferase domain-containing protein</fullName>
    </recommendedName>
</protein>
<dbReference type="AlphaFoldDB" id="A0A1Y2IJP1"/>
<accession>A0A1Y2IJP1</accession>
<sequence>SHRAFVEEHELFNVTTCRWIYNEEKRVAARYVPFNVHALVDVAVKAANAKECTSIEKIQDGAQSLWQLWMNVTHHTLGTFNRVLSLRFDNDVELIAKIPFPVTGPKHYLTASEVATLDYLRTEHGIPVPVVRAWSSRAESTPVGAEYILYEKIPGTQLVHLDNADIPLRDDPFFKAMPGVLKAEMRLYRTHFSQIGSIYYKADVPEPLRERPLYAPWFEPYEPKANSERFCIGPTVDREFWRAGRAALDIDRGPWPDVRSWMFALARCARASIANHPDARFKEEYERLISDYETLVPHIAPENGRFILWHPDFYPRNIIVSDKPPHSLNGIIDWQSALVAFDYLQLSIPPAYDCDDHPHIVWPESDHEWPGLAAEVADLDDERIQKALVALRRAKRKMLHGRVLKKKEPLLAEELHGIPGVDAKQRYFRPAVAITRGEAEGLVLILYSFLQSRLIWPLIKGPDVPFPVDIPDADAACIVQRWVEAVHRVEMQERIMRECGVDPDGDGMVDTEKYDAVKRAFDEAKARALAAANSAEERERVLRDWRWQDGALSMTAELCC</sequence>
<dbReference type="InterPro" id="IPR051035">
    <property type="entry name" value="Mito_inheritance_9"/>
</dbReference>
<evidence type="ECO:0000259" key="1">
    <source>
        <dbReference type="Pfam" id="PF01636"/>
    </source>
</evidence>
<dbReference type="GO" id="GO:0005739">
    <property type="term" value="C:mitochondrion"/>
    <property type="evidence" value="ECO:0007669"/>
    <property type="project" value="TreeGrafter"/>
</dbReference>
<dbReference type="Proteomes" id="UP000193067">
    <property type="component" value="Unassembled WGS sequence"/>
</dbReference>
<evidence type="ECO:0000313" key="3">
    <source>
        <dbReference type="Proteomes" id="UP000193067"/>
    </source>
</evidence>
<dbReference type="PANTHER" id="PTHR36091:SF2">
    <property type="entry name" value="AMINOGLYCOSIDE PHOSPHOTRANSFERASE DOMAIN-CONTAINING PROTEIN"/>
    <property type="match status" value="1"/>
</dbReference>
<dbReference type="EMBL" id="KZ084116">
    <property type="protein sequence ID" value="OSD00773.1"/>
    <property type="molecule type" value="Genomic_DNA"/>
</dbReference>
<feature type="domain" description="Aminoglycoside phosphotransferase" evidence="1">
    <location>
        <begin position="257"/>
        <end position="339"/>
    </location>
</feature>
<feature type="non-terminal residue" evidence="2">
    <location>
        <position position="1"/>
    </location>
</feature>
<dbReference type="InterPro" id="IPR011009">
    <property type="entry name" value="Kinase-like_dom_sf"/>
</dbReference>
<dbReference type="OrthoDB" id="2968323at2759"/>
<proteinExistence type="predicted"/>
<dbReference type="InterPro" id="IPR002575">
    <property type="entry name" value="Aminoglycoside_PTrfase"/>
</dbReference>
<name>A0A1Y2IJP1_TRAC3</name>
<dbReference type="SUPFAM" id="SSF56112">
    <property type="entry name" value="Protein kinase-like (PK-like)"/>
    <property type="match status" value="1"/>
</dbReference>
<dbReference type="PANTHER" id="PTHR36091">
    <property type="entry name" value="ALTERED INHERITANCE OF MITOCHONDRIA PROTEIN 9, MITOCHONDRIAL"/>
    <property type="match status" value="1"/>
</dbReference>
<keyword evidence="3" id="KW-1185">Reference proteome</keyword>
<dbReference type="Pfam" id="PF01636">
    <property type="entry name" value="APH"/>
    <property type="match status" value="1"/>
</dbReference>